<reference evidence="3 4" key="1">
    <citation type="submission" date="2020-10" db="EMBL/GenBank/DDBJ databases">
        <authorList>
            <person name="Castelo-Branco R."/>
            <person name="Eusebio N."/>
            <person name="Adriana R."/>
            <person name="Vieira A."/>
            <person name="Brugerolle De Fraissinette N."/>
            <person name="Rezende De Castro R."/>
            <person name="Schneider M.P."/>
            <person name="Vasconcelos V."/>
            <person name="Leao P.N."/>
        </authorList>
    </citation>
    <scope>NUCLEOTIDE SEQUENCE [LARGE SCALE GENOMIC DNA]</scope>
    <source>
        <strain evidence="3 4">LEGE 00031</strain>
    </source>
</reference>
<dbReference type="InterPro" id="IPR012338">
    <property type="entry name" value="Beta-lactam/transpept-like"/>
</dbReference>
<evidence type="ECO:0000313" key="4">
    <source>
        <dbReference type="Proteomes" id="UP000658720"/>
    </source>
</evidence>
<organism evidence="3 4">
    <name type="scientific">Synechocystis salina LEGE 00031</name>
    <dbReference type="NCBI Taxonomy" id="1828736"/>
    <lineage>
        <taxon>Bacteria</taxon>
        <taxon>Bacillati</taxon>
        <taxon>Cyanobacteriota</taxon>
        <taxon>Cyanophyceae</taxon>
        <taxon>Synechococcales</taxon>
        <taxon>Merismopediaceae</taxon>
        <taxon>Synechocystis</taxon>
    </lineage>
</organism>
<keyword evidence="1" id="KW-0812">Transmembrane</keyword>
<dbReference type="PANTHER" id="PTHR46825">
    <property type="entry name" value="D-ALANYL-D-ALANINE-CARBOXYPEPTIDASE/ENDOPEPTIDASE AMPH"/>
    <property type="match status" value="1"/>
</dbReference>
<keyword evidence="3" id="KW-0378">Hydrolase</keyword>
<sequence length="414" mass="44797">MGTVLWGESIWFSHPPLTPGDRASLNQYLADRLNQGEGKELGSAALALIQNRKVETVHTVGVENVDSRSPIKPENTLYQMASVSKLVTAWGVMKLVEIGQINLDDPVLPYLQRWQFPADSPYRAEVTIAQLLSHTGGQNDHFGYGGFLPGQPLQTLEQSLTLTNDVAFGEPRGVEAVYPPGKEFSYSGGGYTVLQLLVEEVTGKSFAEFMQTQVLNPLGMTGANFDWQTIVTQGQADDLATSFTEDLQPSPPRHFTATGAASLYASLADMVKFAQAHLQGNPVLSTETLNAMAEPQPGTKGTWGLGMMLYQTTDNGGHVVGHDGGNVPALNHTLRVNPATGNGIVLLLSGNRNLASDLGDDWVYWETGKLTTAARQRFWQSRLIPGLVAIGAGAIAISLWIFILPGLRRRFSGH</sequence>
<dbReference type="EMBL" id="JADEVV010000003">
    <property type="protein sequence ID" value="MBE9252622.1"/>
    <property type="molecule type" value="Genomic_DNA"/>
</dbReference>
<name>A0ABR9VMR4_9SYNC</name>
<keyword evidence="1" id="KW-1133">Transmembrane helix</keyword>
<gene>
    <name evidence="3" type="ORF">IQ217_01900</name>
</gene>
<dbReference type="Pfam" id="PF00144">
    <property type="entry name" value="Beta-lactamase"/>
    <property type="match status" value="1"/>
</dbReference>
<accession>A0ABR9VMR4</accession>
<keyword evidence="1" id="KW-0472">Membrane</keyword>
<protein>
    <submittedName>
        <fullName evidence="3">Serine hydrolase</fullName>
    </submittedName>
</protein>
<evidence type="ECO:0000259" key="2">
    <source>
        <dbReference type="Pfam" id="PF00144"/>
    </source>
</evidence>
<dbReference type="PANTHER" id="PTHR46825:SF12">
    <property type="entry name" value="PENICILLIN-BINDING PROTEIN 4"/>
    <property type="match status" value="1"/>
</dbReference>
<dbReference type="InterPro" id="IPR001466">
    <property type="entry name" value="Beta-lactam-related"/>
</dbReference>
<dbReference type="GO" id="GO:0016787">
    <property type="term" value="F:hydrolase activity"/>
    <property type="evidence" value="ECO:0007669"/>
    <property type="project" value="UniProtKB-KW"/>
</dbReference>
<dbReference type="SUPFAM" id="SSF56601">
    <property type="entry name" value="beta-lactamase/transpeptidase-like"/>
    <property type="match status" value="1"/>
</dbReference>
<feature type="domain" description="Beta-lactamase-related" evidence="2">
    <location>
        <begin position="40"/>
        <end position="367"/>
    </location>
</feature>
<comment type="caution">
    <text evidence="3">The sequence shown here is derived from an EMBL/GenBank/DDBJ whole genome shotgun (WGS) entry which is preliminary data.</text>
</comment>
<keyword evidence="4" id="KW-1185">Reference proteome</keyword>
<proteinExistence type="predicted"/>
<evidence type="ECO:0000256" key="1">
    <source>
        <dbReference type="SAM" id="Phobius"/>
    </source>
</evidence>
<dbReference type="InterPro" id="IPR050491">
    <property type="entry name" value="AmpC-like"/>
</dbReference>
<dbReference type="Gene3D" id="3.40.710.10">
    <property type="entry name" value="DD-peptidase/beta-lactamase superfamily"/>
    <property type="match status" value="1"/>
</dbReference>
<feature type="transmembrane region" description="Helical" evidence="1">
    <location>
        <begin position="383"/>
        <end position="404"/>
    </location>
</feature>
<evidence type="ECO:0000313" key="3">
    <source>
        <dbReference type="EMBL" id="MBE9252622.1"/>
    </source>
</evidence>
<dbReference type="Proteomes" id="UP000658720">
    <property type="component" value="Unassembled WGS sequence"/>
</dbReference>